<keyword evidence="7 8" id="KW-0624">Polysaccharide degradation</keyword>
<accession>A0AAD2A2R0</accession>
<dbReference type="InterPro" id="IPR018221">
    <property type="entry name" value="Glyco_hydro_9_His_AS"/>
</dbReference>
<dbReference type="GO" id="GO:0030245">
    <property type="term" value="P:cellulose catabolic process"/>
    <property type="evidence" value="ECO:0007669"/>
    <property type="project" value="UniProtKB-KW"/>
</dbReference>
<dbReference type="InterPro" id="IPR001701">
    <property type="entry name" value="Glyco_hydro_9"/>
</dbReference>
<evidence type="ECO:0000256" key="6">
    <source>
        <dbReference type="ARBA" id="ARBA00023295"/>
    </source>
</evidence>
<feature type="signal peptide" evidence="9">
    <location>
        <begin position="1"/>
        <end position="17"/>
    </location>
</feature>
<name>A0AAD2A2R0_9LAMI</name>
<evidence type="ECO:0000256" key="7">
    <source>
        <dbReference type="ARBA" id="ARBA00023326"/>
    </source>
</evidence>
<dbReference type="SUPFAM" id="SSF48208">
    <property type="entry name" value="Six-hairpin glycosidases"/>
    <property type="match status" value="1"/>
</dbReference>
<evidence type="ECO:0000256" key="4">
    <source>
        <dbReference type="ARBA" id="ARBA00023001"/>
    </source>
</evidence>
<evidence type="ECO:0000256" key="1">
    <source>
        <dbReference type="ARBA" id="ARBA00000966"/>
    </source>
</evidence>
<dbReference type="PROSITE" id="PS00592">
    <property type="entry name" value="GH9_2"/>
    <property type="match status" value="1"/>
</dbReference>
<keyword evidence="3 8" id="KW-0378">Hydrolase</keyword>
<dbReference type="GO" id="GO:0008810">
    <property type="term" value="F:cellulase activity"/>
    <property type="evidence" value="ECO:0007669"/>
    <property type="project" value="UniProtKB-EC"/>
</dbReference>
<evidence type="ECO:0000256" key="5">
    <source>
        <dbReference type="ARBA" id="ARBA00023277"/>
    </source>
</evidence>
<dbReference type="Proteomes" id="UP000834106">
    <property type="component" value="Chromosome 15"/>
</dbReference>
<evidence type="ECO:0000256" key="8">
    <source>
        <dbReference type="PROSITE-ProRule" id="PRU10059"/>
    </source>
</evidence>
<comment type="catalytic activity">
    <reaction evidence="1 9">
        <text>Endohydrolysis of (1-&gt;4)-beta-D-glucosidic linkages in cellulose, lichenin and cereal beta-D-glucans.</text>
        <dbReference type="EC" id="3.2.1.4"/>
    </reaction>
</comment>
<keyword evidence="5 8" id="KW-0119">Carbohydrate metabolism</keyword>
<evidence type="ECO:0000256" key="2">
    <source>
        <dbReference type="ARBA" id="ARBA00007072"/>
    </source>
</evidence>
<evidence type="ECO:0000313" key="12">
    <source>
        <dbReference type="Proteomes" id="UP000834106"/>
    </source>
</evidence>
<reference evidence="11" key="1">
    <citation type="submission" date="2023-05" db="EMBL/GenBank/DDBJ databases">
        <authorList>
            <person name="Huff M."/>
        </authorList>
    </citation>
    <scope>NUCLEOTIDE SEQUENCE</scope>
</reference>
<keyword evidence="12" id="KW-1185">Reference proteome</keyword>
<dbReference type="AlphaFoldDB" id="A0AAD2A2R0"/>
<dbReference type="Gene3D" id="1.50.10.10">
    <property type="match status" value="2"/>
</dbReference>
<evidence type="ECO:0000256" key="3">
    <source>
        <dbReference type="ARBA" id="ARBA00022801"/>
    </source>
</evidence>
<feature type="active site" evidence="8">
    <location>
        <position position="222"/>
    </location>
</feature>
<evidence type="ECO:0000313" key="11">
    <source>
        <dbReference type="EMBL" id="CAI9777885.1"/>
    </source>
</evidence>
<dbReference type="Pfam" id="PF00759">
    <property type="entry name" value="Glyco_hydro_9"/>
    <property type="match status" value="1"/>
</dbReference>
<comment type="similarity">
    <text evidence="2 8 9">Belongs to the glycosyl hydrolase 9 (cellulase E) family.</text>
</comment>
<gene>
    <name evidence="11" type="ORF">FPE_LOCUS25315</name>
</gene>
<keyword evidence="9" id="KW-0732">Signal</keyword>
<evidence type="ECO:0000259" key="10">
    <source>
        <dbReference type="Pfam" id="PF00759"/>
    </source>
</evidence>
<evidence type="ECO:0000256" key="9">
    <source>
        <dbReference type="RuleBase" id="RU361166"/>
    </source>
</evidence>
<proteinExistence type="inferred from homology"/>
<protein>
    <recommendedName>
        <fullName evidence="9">Endoglucanase</fullName>
        <ecNumber evidence="9">3.2.1.4</ecNumber>
    </recommendedName>
</protein>
<keyword evidence="4 9" id="KW-0136">Cellulose degradation</keyword>
<feature type="domain" description="Glycoside hydrolase family 9" evidence="10">
    <location>
        <begin position="91"/>
        <end position="287"/>
    </location>
</feature>
<keyword evidence="6 8" id="KW-0326">Glycosidase</keyword>
<dbReference type="PANTHER" id="PTHR22298">
    <property type="entry name" value="ENDO-1,4-BETA-GLUCANASE"/>
    <property type="match status" value="1"/>
</dbReference>
<feature type="chain" id="PRO_5041775564" description="Endoglucanase" evidence="9">
    <location>
        <begin position="18"/>
        <end position="316"/>
    </location>
</feature>
<organism evidence="11 12">
    <name type="scientific">Fraxinus pennsylvanica</name>
    <dbReference type="NCBI Taxonomy" id="56036"/>
    <lineage>
        <taxon>Eukaryota</taxon>
        <taxon>Viridiplantae</taxon>
        <taxon>Streptophyta</taxon>
        <taxon>Embryophyta</taxon>
        <taxon>Tracheophyta</taxon>
        <taxon>Spermatophyta</taxon>
        <taxon>Magnoliopsida</taxon>
        <taxon>eudicotyledons</taxon>
        <taxon>Gunneridae</taxon>
        <taxon>Pentapetalae</taxon>
        <taxon>asterids</taxon>
        <taxon>lamiids</taxon>
        <taxon>Lamiales</taxon>
        <taxon>Oleaceae</taxon>
        <taxon>Oleeae</taxon>
        <taxon>Fraxinus</taxon>
    </lineage>
</organism>
<sequence length="316" mass="35430">MKFGFLLAFTATMRLWSILEYGDQMKAMSQLESVQDSFKWITVYLINAHHSANVIYIQVGSPKADHSCWDRPEDMTGPRPLTQVNTSTPGTEVLLSRVNFFRPKDVSNSKILQKYRKSAEAIMCGLLPESSTATSSRTNNGLIWVSEWNALQLPVASSFLAVLYSEYMLTSRTTKLSCDGDAFMPLDLWKFTISQADYILGNNPMDMSYLVGYGDKYPEFVHHRGAPIPADATTGCKGLESDEPNPNVATGALVGGPFFNDTYLDFRNKSMQGEPSTYNSALIVGLLSGLIWLPRHQWLGLSHKEKKAYQWTKILR</sequence>
<dbReference type="InterPro" id="IPR008928">
    <property type="entry name" value="6-hairpin_glycosidase_sf"/>
</dbReference>
<dbReference type="EMBL" id="OU503050">
    <property type="protein sequence ID" value="CAI9777885.1"/>
    <property type="molecule type" value="Genomic_DNA"/>
</dbReference>
<dbReference type="InterPro" id="IPR012341">
    <property type="entry name" value="6hp_glycosidase-like_sf"/>
</dbReference>
<dbReference type="EC" id="3.2.1.4" evidence="9"/>